<feature type="region of interest" description="Disordered" evidence="15">
    <location>
        <begin position="887"/>
        <end position="907"/>
    </location>
</feature>
<proteinExistence type="inferred from homology"/>
<keyword evidence="18" id="KW-1185">Reference proteome</keyword>
<evidence type="ECO:0000256" key="11">
    <source>
        <dbReference type="ARBA" id="ARBA00022840"/>
    </source>
</evidence>
<dbReference type="NCBIfam" id="TIGR01498">
    <property type="entry name" value="folK"/>
    <property type="match status" value="1"/>
</dbReference>
<evidence type="ECO:0000256" key="5">
    <source>
        <dbReference type="ARBA" id="ARBA00005051"/>
    </source>
</evidence>
<dbReference type="GO" id="GO:0005740">
    <property type="term" value="C:mitochondrial envelope"/>
    <property type="evidence" value="ECO:0007669"/>
    <property type="project" value="TreeGrafter"/>
</dbReference>
<evidence type="ECO:0000256" key="9">
    <source>
        <dbReference type="ARBA" id="ARBA00022741"/>
    </source>
</evidence>
<dbReference type="GO" id="GO:0016301">
    <property type="term" value="F:kinase activity"/>
    <property type="evidence" value="ECO:0007669"/>
    <property type="project" value="UniProtKB-KW"/>
</dbReference>
<evidence type="ECO:0000256" key="4">
    <source>
        <dbReference type="ARBA" id="ARBA00004763"/>
    </source>
</evidence>
<dbReference type="InterPro" id="IPR006390">
    <property type="entry name" value="DHP_synth_dom"/>
</dbReference>
<dbReference type="Proteomes" id="UP001201980">
    <property type="component" value="Unassembled WGS sequence"/>
</dbReference>
<evidence type="ECO:0000256" key="10">
    <source>
        <dbReference type="ARBA" id="ARBA00022777"/>
    </source>
</evidence>
<dbReference type="GO" id="GO:0003848">
    <property type="term" value="F:2-amino-4-hydroxy-6-hydroxymethyldihydropteridine diphosphokinase activity"/>
    <property type="evidence" value="ECO:0007669"/>
    <property type="project" value="UniProtKB-EC"/>
</dbReference>
<dbReference type="GO" id="GO:0004156">
    <property type="term" value="F:dihydropteroate synthase activity"/>
    <property type="evidence" value="ECO:0007669"/>
    <property type="project" value="UniProtKB-EC"/>
</dbReference>
<evidence type="ECO:0000256" key="15">
    <source>
        <dbReference type="SAM" id="MobiDB-lite"/>
    </source>
</evidence>
<evidence type="ECO:0000256" key="12">
    <source>
        <dbReference type="ARBA" id="ARBA00022842"/>
    </source>
</evidence>
<dbReference type="GO" id="GO:0046656">
    <property type="term" value="P:folic acid biosynthetic process"/>
    <property type="evidence" value="ECO:0007669"/>
    <property type="project" value="UniProtKB-KW"/>
</dbReference>
<dbReference type="Pfam" id="PF00809">
    <property type="entry name" value="Pterin_bind"/>
    <property type="match status" value="1"/>
</dbReference>
<comment type="pathway">
    <text evidence="5">Cofactor biosynthesis; tetrahydrofolate biosynthesis; 2-amino-4-hydroxy-6-hydroxymethyl-7,8-dihydropteridine diphosphate from 7,8-dihydroneopterin triphosphate: step 4/4.</text>
</comment>
<organism evidence="17 18">
    <name type="scientific">Zalerion maritima</name>
    <dbReference type="NCBI Taxonomy" id="339359"/>
    <lineage>
        <taxon>Eukaryota</taxon>
        <taxon>Fungi</taxon>
        <taxon>Dikarya</taxon>
        <taxon>Ascomycota</taxon>
        <taxon>Pezizomycotina</taxon>
        <taxon>Sordariomycetes</taxon>
        <taxon>Lulworthiomycetidae</taxon>
        <taxon>Lulworthiales</taxon>
        <taxon>Lulworthiaceae</taxon>
        <taxon>Zalerion</taxon>
    </lineage>
</organism>
<feature type="compositionally biased region" description="Low complexity" evidence="15">
    <location>
        <begin position="821"/>
        <end position="838"/>
    </location>
</feature>
<evidence type="ECO:0000256" key="13">
    <source>
        <dbReference type="ARBA" id="ARBA00022909"/>
    </source>
</evidence>
<dbReference type="Gene3D" id="3.20.20.20">
    <property type="entry name" value="Dihydropteroate synthase-like"/>
    <property type="match status" value="1"/>
</dbReference>
<dbReference type="GO" id="GO:0005524">
    <property type="term" value="F:ATP binding"/>
    <property type="evidence" value="ECO:0007669"/>
    <property type="project" value="UniProtKB-KW"/>
</dbReference>
<evidence type="ECO:0000256" key="14">
    <source>
        <dbReference type="ARBA" id="ARBA00023268"/>
    </source>
</evidence>
<dbReference type="Pfam" id="PF01288">
    <property type="entry name" value="HPPK"/>
    <property type="match status" value="1"/>
</dbReference>
<dbReference type="EMBL" id="JAKWBI020001188">
    <property type="protein sequence ID" value="KAJ2891165.1"/>
    <property type="molecule type" value="Genomic_DNA"/>
</dbReference>
<feature type="domain" description="Pterin-binding" evidence="16">
    <location>
        <begin position="266"/>
        <end position="574"/>
    </location>
</feature>
<protein>
    <recommendedName>
        <fullName evidence="16">Pterin-binding domain-containing protein</fullName>
    </recommendedName>
</protein>
<comment type="cofactor">
    <cofactor evidence="3">
        <name>Mg(2+)</name>
        <dbReference type="ChEBI" id="CHEBI:18420"/>
    </cofactor>
</comment>
<feature type="compositionally biased region" description="Polar residues" evidence="15">
    <location>
        <begin position="892"/>
        <end position="905"/>
    </location>
</feature>
<keyword evidence="7" id="KW-0808">Transferase</keyword>
<evidence type="ECO:0000313" key="18">
    <source>
        <dbReference type="Proteomes" id="UP001201980"/>
    </source>
</evidence>
<dbReference type="InterPro" id="IPR035907">
    <property type="entry name" value="Hppk_sf"/>
</dbReference>
<evidence type="ECO:0000256" key="2">
    <source>
        <dbReference type="ARBA" id="ARBA00000198"/>
    </source>
</evidence>
<feature type="region of interest" description="Disordered" evidence="15">
    <location>
        <begin position="821"/>
        <end position="855"/>
    </location>
</feature>
<evidence type="ECO:0000313" key="17">
    <source>
        <dbReference type="EMBL" id="KAJ2891165.1"/>
    </source>
</evidence>
<comment type="pathway">
    <text evidence="4">Cofactor biosynthesis; tetrahydrofolate biosynthesis; 7,8-dihydrofolate from 2-amino-4-hydroxy-6-hydroxymethyl-7,8-dihydropteridine diphosphate and 4-aminobenzoate: step 1/2.</text>
</comment>
<sequence length="1107" mass="122913">MQPRIMRCKPISYPWVRGLTPNLPRTSIRPFSRGFQARRSSTPPPASYRAFTQPAKAASNPEPGRHDAAATASSGSGSTLYLKTPGLRKAYVAMGSNMGDRIANIDLACDLMDQMGVKVTRTSSLWETDPMYVIGQAKFLNAVCEVETSLDPIDLLDMLQSIENNMGRVKVVDKGPRIIDLDIVMYEKEIVNTERLKLPHALAHEREFVLRPLAELCPSEPLNPQTPWKLVADYLEELPPSPMPMTTVTPVAPHLLLRGLDPRRKTHIMGIINMTPDSFSGDGLSRLYFNPYSAIYNQALTHRFEHLIRSGATILDIGGQSTRPNAPYIPGEEEKERVLPAIAVARNLPSVKSGDVAVSIDTFSSSVAFAALGKGTHLLNDVSAGTLSGDRMLHLAARKKKTIVLMHMRGNPVTMGRMNKYTNTHDPLREKQNEEADEYEDEDAMIYSIAVELLARIAAAEEAGVRRWHIILDPGLGFAKHGAAQNVALLRRLPELREWPGLSGLPWMVGPSRKSFLSPFVQRNTTEFYAGKMVSKPSSHQRVWATAAAVAASVEAGADIVRVHDVRAMSEVAAVSDGIWRGRIDVAPTYTAPQHDDRPSVLDGAVQETSDKDVEKRSAAFMKQLEDDEKSFAEQLAQAGEKSKKLTYVRFDERPENRQEIHRETARRFLEAMHQEPGPDGKAVIPPPSWKSVSKQISLIYGDRIDAKDLGRLKKVYKKIIETSPDFTGKPTPPSNATTNENTGRDKADMEKEKVEATEEDDQMVREAMKKPVARIQWAIKQNPQKLARTNLLQEQRNRYRALVRAARKQELELHRRKGLLAASAPSPPGASSTDATSDAPLETSQTKPSREEVQFQQGRILGSLKRDASGSFRGLGGQSFVRTLRGGVRSSRAQSPRPANQLNNGAGAMNEVLKFRPVASRSSGQDTRDTATFRPGSMTHKIRQTGGELKRLFEQEGGKENVSVGSSVAQNGDELKRLLFEDDGKEKVNDWEKMRQGMDELKKMFLPGDAAKEKKVGEEGSMGEDSAQERENPSSVFYQNSGRRKVRQGEIPFRFVGAVVPGADDRHMSPEVWVKMRRKPVPSETPAARKGPTEEEIKKDFTKREE</sequence>
<feature type="region of interest" description="Disordered" evidence="15">
    <location>
        <begin position="724"/>
        <end position="762"/>
    </location>
</feature>
<dbReference type="NCBIfam" id="TIGR01496">
    <property type="entry name" value="DHPS"/>
    <property type="match status" value="1"/>
</dbReference>
<evidence type="ECO:0000256" key="3">
    <source>
        <dbReference type="ARBA" id="ARBA00001946"/>
    </source>
</evidence>
<dbReference type="PROSITE" id="PS50972">
    <property type="entry name" value="PTERIN_BINDING"/>
    <property type="match status" value="1"/>
</dbReference>
<dbReference type="InterPro" id="IPR045031">
    <property type="entry name" value="DHP_synth-like"/>
</dbReference>
<dbReference type="SUPFAM" id="SSF51717">
    <property type="entry name" value="Dihydropteroate synthetase-like"/>
    <property type="match status" value="1"/>
</dbReference>
<evidence type="ECO:0000256" key="6">
    <source>
        <dbReference type="ARBA" id="ARBA00009951"/>
    </source>
</evidence>
<feature type="region of interest" description="Disordered" evidence="15">
    <location>
        <begin position="1007"/>
        <end position="1044"/>
    </location>
</feature>
<dbReference type="SUPFAM" id="SSF55083">
    <property type="entry name" value="6-hydroxymethyl-7,8-dihydropterin pyrophosphokinase, HPPK"/>
    <property type="match status" value="1"/>
</dbReference>
<evidence type="ECO:0000256" key="8">
    <source>
        <dbReference type="ARBA" id="ARBA00022723"/>
    </source>
</evidence>
<comment type="catalytic activity">
    <reaction evidence="1">
        <text>(7,8-dihydropterin-6-yl)methyl diphosphate + 4-aminobenzoate = 7,8-dihydropteroate + diphosphate</text>
        <dbReference type="Rhea" id="RHEA:19949"/>
        <dbReference type="ChEBI" id="CHEBI:17836"/>
        <dbReference type="ChEBI" id="CHEBI:17839"/>
        <dbReference type="ChEBI" id="CHEBI:33019"/>
        <dbReference type="ChEBI" id="CHEBI:72950"/>
        <dbReference type="EC" id="2.5.1.15"/>
    </reaction>
</comment>
<name>A0AAD5WMM4_9PEZI</name>
<comment type="catalytic activity">
    <reaction evidence="2">
        <text>6-hydroxymethyl-7,8-dihydropterin + ATP = (7,8-dihydropterin-6-yl)methyl diphosphate + AMP + H(+)</text>
        <dbReference type="Rhea" id="RHEA:11412"/>
        <dbReference type="ChEBI" id="CHEBI:15378"/>
        <dbReference type="ChEBI" id="CHEBI:30616"/>
        <dbReference type="ChEBI" id="CHEBI:44841"/>
        <dbReference type="ChEBI" id="CHEBI:72950"/>
        <dbReference type="ChEBI" id="CHEBI:456215"/>
        <dbReference type="EC" id="2.7.6.3"/>
    </reaction>
</comment>
<gene>
    <name evidence="17" type="ORF">MKZ38_000782</name>
</gene>
<accession>A0AAD5WMM4</accession>
<dbReference type="Gene3D" id="3.30.70.560">
    <property type="entry name" value="7,8-Dihydro-6-hydroxymethylpterin-pyrophosphokinase HPPK"/>
    <property type="match status" value="1"/>
</dbReference>
<comment type="caution">
    <text evidence="17">The sequence shown here is derived from an EMBL/GenBank/DDBJ whole genome shotgun (WGS) entry which is preliminary data.</text>
</comment>
<keyword evidence="13" id="KW-0289">Folate biosynthesis</keyword>
<dbReference type="GO" id="GO:0046872">
    <property type="term" value="F:metal ion binding"/>
    <property type="evidence" value="ECO:0007669"/>
    <property type="project" value="UniProtKB-KW"/>
</dbReference>
<dbReference type="PANTHER" id="PTHR20941">
    <property type="entry name" value="FOLATE SYNTHESIS PROTEINS"/>
    <property type="match status" value="1"/>
</dbReference>
<dbReference type="InterPro" id="IPR011005">
    <property type="entry name" value="Dihydropteroate_synth-like_sf"/>
</dbReference>
<keyword evidence="11" id="KW-0067">ATP-binding</keyword>
<evidence type="ECO:0000256" key="7">
    <source>
        <dbReference type="ARBA" id="ARBA00022679"/>
    </source>
</evidence>
<evidence type="ECO:0000256" key="1">
    <source>
        <dbReference type="ARBA" id="ARBA00000012"/>
    </source>
</evidence>
<dbReference type="PROSITE" id="PS00793">
    <property type="entry name" value="DHPS_2"/>
    <property type="match status" value="1"/>
</dbReference>
<feature type="region of interest" description="Disordered" evidence="15">
    <location>
        <begin position="1072"/>
        <end position="1107"/>
    </location>
</feature>
<comment type="similarity">
    <text evidence="6">In the C-terminal section; belongs to the DHPS family.</text>
</comment>
<dbReference type="PANTHER" id="PTHR20941:SF1">
    <property type="entry name" value="FOLIC ACID SYNTHESIS PROTEIN FOL1"/>
    <property type="match status" value="1"/>
</dbReference>
<reference evidence="17" key="1">
    <citation type="submission" date="2022-07" db="EMBL/GenBank/DDBJ databases">
        <title>Draft genome sequence of Zalerion maritima ATCC 34329, a (micro)plastics degrading marine fungus.</title>
        <authorList>
            <person name="Paco A."/>
            <person name="Goncalves M.F.M."/>
            <person name="Rocha-Santos T.A.P."/>
            <person name="Alves A."/>
        </authorList>
    </citation>
    <scope>NUCLEOTIDE SEQUENCE</scope>
    <source>
        <strain evidence="17">ATCC 34329</strain>
    </source>
</reference>
<keyword evidence="14" id="KW-0511">Multifunctional enzyme</keyword>
<feature type="region of interest" description="Disordered" evidence="15">
    <location>
        <begin position="26"/>
        <end position="76"/>
    </location>
</feature>
<dbReference type="GO" id="GO:0046654">
    <property type="term" value="P:tetrahydrofolate biosynthetic process"/>
    <property type="evidence" value="ECO:0007669"/>
    <property type="project" value="TreeGrafter"/>
</dbReference>
<dbReference type="InterPro" id="IPR000489">
    <property type="entry name" value="Pterin-binding_dom"/>
</dbReference>
<keyword evidence="8" id="KW-0479">Metal-binding</keyword>
<feature type="compositionally biased region" description="Basic and acidic residues" evidence="15">
    <location>
        <begin position="1092"/>
        <end position="1107"/>
    </location>
</feature>
<dbReference type="InterPro" id="IPR000550">
    <property type="entry name" value="Hppk"/>
</dbReference>
<dbReference type="CDD" id="cd00739">
    <property type="entry name" value="DHPS"/>
    <property type="match status" value="1"/>
</dbReference>
<dbReference type="CDD" id="cd00483">
    <property type="entry name" value="HPPK"/>
    <property type="match status" value="1"/>
</dbReference>
<feature type="compositionally biased region" description="Basic and acidic residues" evidence="15">
    <location>
        <begin position="743"/>
        <end position="762"/>
    </location>
</feature>
<dbReference type="AlphaFoldDB" id="A0AAD5WMM4"/>
<keyword evidence="9" id="KW-0547">Nucleotide-binding</keyword>
<dbReference type="PROSITE" id="PS00794">
    <property type="entry name" value="HPPK"/>
    <property type="match status" value="1"/>
</dbReference>
<keyword evidence="10" id="KW-0418">Kinase</keyword>
<keyword evidence="12" id="KW-0460">Magnesium</keyword>
<evidence type="ECO:0000259" key="16">
    <source>
        <dbReference type="PROSITE" id="PS50972"/>
    </source>
</evidence>